<sequence>MISHGAMDYAYKITDRDQDQDQEGIRAEWQEPCETEVLRLFLLHDLLLSFATVSCELVSFEIWSQQRIHPSNQT</sequence>
<keyword evidence="2" id="KW-1185">Reference proteome</keyword>
<organism evidence="1 2">
    <name type="scientific">Hibiscus sabdariffa</name>
    <name type="common">roselle</name>
    <dbReference type="NCBI Taxonomy" id="183260"/>
    <lineage>
        <taxon>Eukaryota</taxon>
        <taxon>Viridiplantae</taxon>
        <taxon>Streptophyta</taxon>
        <taxon>Embryophyta</taxon>
        <taxon>Tracheophyta</taxon>
        <taxon>Spermatophyta</taxon>
        <taxon>Magnoliopsida</taxon>
        <taxon>eudicotyledons</taxon>
        <taxon>Gunneridae</taxon>
        <taxon>Pentapetalae</taxon>
        <taxon>rosids</taxon>
        <taxon>malvids</taxon>
        <taxon>Malvales</taxon>
        <taxon>Malvaceae</taxon>
        <taxon>Malvoideae</taxon>
        <taxon>Hibiscus</taxon>
    </lineage>
</organism>
<gene>
    <name evidence="1" type="ORF">V6N11_026199</name>
</gene>
<reference evidence="1 2" key="1">
    <citation type="journal article" date="2024" name="G3 (Bethesda)">
        <title>Genome assembly of Hibiscus sabdariffa L. provides insights into metabolisms of medicinal natural products.</title>
        <authorList>
            <person name="Kim T."/>
        </authorList>
    </citation>
    <scope>NUCLEOTIDE SEQUENCE [LARGE SCALE GENOMIC DNA]</scope>
    <source>
        <strain evidence="1">TK-2024</strain>
        <tissue evidence="1">Old leaves</tissue>
    </source>
</reference>
<dbReference type="Proteomes" id="UP001396334">
    <property type="component" value="Unassembled WGS sequence"/>
</dbReference>
<proteinExistence type="predicted"/>
<evidence type="ECO:0000313" key="2">
    <source>
        <dbReference type="Proteomes" id="UP001396334"/>
    </source>
</evidence>
<comment type="caution">
    <text evidence="1">The sequence shown here is derived from an EMBL/GenBank/DDBJ whole genome shotgun (WGS) entry which is preliminary data.</text>
</comment>
<name>A0ABR2SVM8_9ROSI</name>
<protein>
    <submittedName>
        <fullName evidence="1">Uncharacterized protein</fullName>
    </submittedName>
</protein>
<dbReference type="EMBL" id="JBBPBN010000011">
    <property type="protein sequence ID" value="KAK9029076.1"/>
    <property type="molecule type" value="Genomic_DNA"/>
</dbReference>
<evidence type="ECO:0000313" key="1">
    <source>
        <dbReference type="EMBL" id="KAK9029076.1"/>
    </source>
</evidence>
<accession>A0ABR2SVM8</accession>